<evidence type="ECO:0000256" key="6">
    <source>
        <dbReference type="ARBA" id="ARBA00022692"/>
    </source>
</evidence>
<dbReference type="Proteomes" id="UP000218437">
    <property type="component" value="Chromosome"/>
</dbReference>
<evidence type="ECO:0000313" key="11">
    <source>
        <dbReference type="EMBL" id="ATD63383.1"/>
    </source>
</evidence>
<dbReference type="GO" id="GO:0016780">
    <property type="term" value="F:phosphotransferase activity, for other substituted phosphate groups"/>
    <property type="evidence" value="ECO:0007669"/>
    <property type="project" value="TreeGrafter"/>
</dbReference>
<evidence type="ECO:0000313" key="12">
    <source>
        <dbReference type="Proteomes" id="UP000218437"/>
    </source>
</evidence>
<keyword evidence="5 11" id="KW-0808">Transferase</keyword>
<name>A0A290X2P3_9BURK</name>
<accession>A0A290X2P3</accession>
<evidence type="ECO:0000259" key="10">
    <source>
        <dbReference type="Pfam" id="PF02397"/>
    </source>
</evidence>
<comment type="similarity">
    <text evidence="3">Belongs to the bacterial sugar transferase family.</text>
</comment>
<dbReference type="InterPro" id="IPR003362">
    <property type="entry name" value="Bact_transf"/>
</dbReference>
<reference evidence="11 12" key="1">
    <citation type="submission" date="2017-09" db="EMBL/GenBank/DDBJ databases">
        <title>Complete genome sequence of Janthinobacterium svalbardensis PAMC 27463.</title>
        <authorList>
            <person name="Cho Y.-J."/>
            <person name="Cho A."/>
            <person name="Kim O.-S."/>
            <person name="Lee J.-I."/>
        </authorList>
    </citation>
    <scope>NUCLEOTIDE SEQUENCE [LARGE SCALE GENOMIC DNA]</scope>
    <source>
        <strain evidence="11 12">PAMC 27463</strain>
    </source>
</reference>
<keyword evidence="6 9" id="KW-0812">Transmembrane</keyword>
<feature type="transmembrane region" description="Helical" evidence="9">
    <location>
        <begin position="106"/>
        <end position="126"/>
    </location>
</feature>
<dbReference type="GO" id="GO:0000271">
    <property type="term" value="P:polysaccharide biosynthetic process"/>
    <property type="evidence" value="ECO:0007669"/>
    <property type="project" value="InterPro"/>
</dbReference>
<evidence type="ECO:0000256" key="2">
    <source>
        <dbReference type="ARBA" id="ARBA00004236"/>
    </source>
</evidence>
<keyword evidence="12" id="KW-1185">Reference proteome</keyword>
<dbReference type="PANTHER" id="PTHR30576:SF4">
    <property type="entry name" value="UNDECAPRENYL-PHOSPHATE GALACTOSE PHOSPHOTRANSFERASE"/>
    <property type="match status" value="1"/>
</dbReference>
<dbReference type="PANTHER" id="PTHR30576">
    <property type="entry name" value="COLANIC BIOSYNTHESIS UDP-GLUCOSE LIPID CARRIER TRANSFERASE"/>
    <property type="match status" value="1"/>
</dbReference>
<protein>
    <submittedName>
        <fullName evidence="11">UDP-phosphate galactose phosphotransferase</fullName>
    </submittedName>
</protein>
<dbReference type="KEGG" id="jsv:CNX70_26900"/>
<proteinExistence type="inferred from homology"/>
<dbReference type="InterPro" id="IPR017475">
    <property type="entry name" value="EPS_sugar_tfrase"/>
</dbReference>
<evidence type="ECO:0000256" key="3">
    <source>
        <dbReference type="ARBA" id="ARBA00006464"/>
    </source>
</evidence>
<feature type="transmembrane region" description="Helical" evidence="9">
    <location>
        <begin position="309"/>
        <end position="331"/>
    </location>
</feature>
<sequence length="503" mass="57254">MHQVIHTAVYKVEQVIMKPIEGIFLQELKWYCSSRAEKYFLTFADALAIFAAFWLAGKWTLDSSDLNSVGLDSSRLLSYSLLSLVTLAIFKLKGHHAKRRPYSNEIKELLKVTMAMGLIDAALVFLDKRDSSREALLATWLLVPCFVLLLRGIVKYLLMKAGGWIRPMVIIGWGDNALQTARAFDEEALMGYRLIAFLIPEGQERFDHHYLNRNKQSVPCISLGDDPEKTLKMLGDPHAVVALEQGGIDAYQGMIQQVSRRVVNMQVVPAVRGLPLYGMEVNHFFTHEVLLLTMRNNLARPGLQLIKRCFDLTMSIAVMIVGAPILLWIAAKVMASGRPIFYGHKRVGQNGKHFLCYKFRTMAVNADVLLKELLERDPVARAEWDRDFKLKNDPRITSIGHFLRKTSLDELPQLWNVLKGEMSLVGPRPVVDAELERYGTQLDYYLEAKPGVTGLWQVSGRNDVSYDTRVYLDAWYIKNWSLFNDIVILLKTVKVIFKKDGAY</sequence>
<dbReference type="NCBIfam" id="TIGR03022">
    <property type="entry name" value="WbaP_sugtrans"/>
    <property type="match status" value="1"/>
</dbReference>
<keyword evidence="4" id="KW-1003">Cell membrane</keyword>
<dbReference type="InterPro" id="IPR017472">
    <property type="entry name" value="Undecaprenyl-P_galact_Ptfrase"/>
</dbReference>
<feature type="transmembrane region" description="Helical" evidence="9">
    <location>
        <begin position="39"/>
        <end position="56"/>
    </location>
</feature>
<feature type="domain" description="Bacterial sugar transferase" evidence="10">
    <location>
        <begin position="307"/>
        <end position="498"/>
    </location>
</feature>
<evidence type="ECO:0000256" key="1">
    <source>
        <dbReference type="ARBA" id="ARBA00004141"/>
    </source>
</evidence>
<keyword evidence="7 9" id="KW-1133">Transmembrane helix</keyword>
<evidence type="ECO:0000256" key="7">
    <source>
        <dbReference type="ARBA" id="ARBA00022989"/>
    </source>
</evidence>
<feature type="transmembrane region" description="Helical" evidence="9">
    <location>
        <begin position="76"/>
        <end position="94"/>
    </location>
</feature>
<evidence type="ECO:0000256" key="4">
    <source>
        <dbReference type="ARBA" id="ARBA00022475"/>
    </source>
</evidence>
<organism evidence="11 12">
    <name type="scientific">Janthinobacterium svalbardensis</name>
    <dbReference type="NCBI Taxonomy" id="368607"/>
    <lineage>
        <taxon>Bacteria</taxon>
        <taxon>Pseudomonadati</taxon>
        <taxon>Pseudomonadota</taxon>
        <taxon>Betaproteobacteria</taxon>
        <taxon>Burkholderiales</taxon>
        <taxon>Oxalobacteraceae</taxon>
        <taxon>Janthinobacterium</taxon>
    </lineage>
</organism>
<evidence type="ECO:0000256" key="8">
    <source>
        <dbReference type="ARBA" id="ARBA00023136"/>
    </source>
</evidence>
<dbReference type="NCBIfam" id="TIGR03025">
    <property type="entry name" value="EPS_sugtrans"/>
    <property type="match status" value="1"/>
</dbReference>
<dbReference type="AlphaFoldDB" id="A0A290X2P3"/>
<keyword evidence="8 9" id="KW-0472">Membrane</keyword>
<dbReference type="Pfam" id="PF02397">
    <property type="entry name" value="Bac_transf"/>
    <property type="match status" value="1"/>
</dbReference>
<evidence type="ECO:0000256" key="5">
    <source>
        <dbReference type="ARBA" id="ARBA00022679"/>
    </source>
</evidence>
<comment type="subcellular location">
    <subcellularLocation>
        <location evidence="2">Cell membrane</location>
    </subcellularLocation>
    <subcellularLocation>
        <location evidence="1">Membrane</location>
        <topology evidence="1">Multi-pass membrane protein</topology>
    </subcellularLocation>
</comment>
<gene>
    <name evidence="11" type="ORF">CNX70_26900</name>
</gene>
<dbReference type="GO" id="GO:0005886">
    <property type="term" value="C:plasma membrane"/>
    <property type="evidence" value="ECO:0007669"/>
    <property type="project" value="UniProtKB-SubCell"/>
</dbReference>
<evidence type="ECO:0000256" key="9">
    <source>
        <dbReference type="SAM" id="Phobius"/>
    </source>
</evidence>
<feature type="transmembrane region" description="Helical" evidence="9">
    <location>
        <begin position="138"/>
        <end position="158"/>
    </location>
</feature>
<dbReference type="EMBL" id="CP023422">
    <property type="protein sequence ID" value="ATD63383.1"/>
    <property type="molecule type" value="Genomic_DNA"/>
</dbReference>